<evidence type="ECO:0000256" key="5">
    <source>
        <dbReference type="ARBA" id="ARBA00022741"/>
    </source>
</evidence>
<dbReference type="EC" id="2.7.7.-" evidence="8"/>
<evidence type="ECO:0000256" key="7">
    <source>
        <dbReference type="ARBA" id="ARBA00022842"/>
    </source>
</evidence>
<evidence type="ECO:0000256" key="8">
    <source>
        <dbReference type="HAMAP-Rule" id="MF_00692"/>
    </source>
</evidence>
<keyword evidence="10" id="KW-1185">Reference proteome</keyword>
<keyword evidence="5 8" id="KW-0547">Nucleotide-binding</keyword>
<keyword evidence="3 8" id="KW-0548">Nucleotidyltransferase</keyword>
<keyword evidence="2 8" id="KW-0808">Transferase</keyword>
<comment type="catalytic activity">
    <reaction evidence="8">
        <text>L-seryl-[protein] + ATP = 3-O-(5'-adenylyl)-L-seryl-[protein] + diphosphate</text>
        <dbReference type="Rhea" id="RHEA:58120"/>
        <dbReference type="Rhea" id="RHEA-COMP:9863"/>
        <dbReference type="Rhea" id="RHEA-COMP:15073"/>
        <dbReference type="ChEBI" id="CHEBI:29999"/>
        <dbReference type="ChEBI" id="CHEBI:30616"/>
        <dbReference type="ChEBI" id="CHEBI:33019"/>
        <dbReference type="ChEBI" id="CHEBI:142516"/>
        <dbReference type="EC" id="2.7.7.108"/>
    </reaction>
</comment>
<dbReference type="PANTHER" id="PTHR32057:SF14">
    <property type="entry name" value="PROTEIN ADENYLYLTRANSFERASE SELO, MITOCHONDRIAL"/>
    <property type="match status" value="1"/>
</dbReference>
<evidence type="ECO:0000256" key="3">
    <source>
        <dbReference type="ARBA" id="ARBA00022695"/>
    </source>
</evidence>
<name>A0A1H9T8R9_9BACI</name>
<evidence type="ECO:0000256" key="2">
    <source>
        <dbReference type="ARBA" id="ARBA00022679"/>
    </source>
</evidence>
<feature type="binding site" evidence="8">
    <location>
        <position position="116"/>
    </location>
    <ligand>
        <name>ATP</name>
        <dbReference type="ChEBI" id="CHEBI:30616"/>
    </ligand>
</feature>
<dbReference type="GO" id="GO:0070733">
    <property type="term" value="F:AMPylase activity"/>
    <property type="evidence" value="ECO:0007669"/>
    <property type="project" value="UniProtKB-EC"/>
</dbReference>
<evidence type="ECO:0000256" key="1">
    <source>
        <dbReference type="ARBA" id="ARBA00009747"/>
    </source>
</evidence>
<feature type="binding site" evidence="8">
    <location>
        <position position="93"/>
    </location>
    <ligand>
        <name>ATP</name>
        <dbReference type="ChEBI" id="CHEBI:30616"/>
    </ligand>
</feature>
<dbReference type="Proteomes" id="UP000199318">
    <property type="component" value="Unassembled WGS sequence"/>
</dbReference>
<sequence length="490" mass="54062">MTNDLNKTAGWNLTHSYAKLPQMFYTPVDVQPVAAPELVLFNEPLALEIGLNPEVMKSAEGVAVLAGNSLPKGAFPLAQAYAGHQFGNFTMLGDGRALMFGEQLTPDGRRIDIQLKGSGATPYSRGADGRASLGPMLREYIISEAMHALGIPTNRSLSVVKTGEQVRRQTMEPGAVLTRTAASHLRVGTFEHASAWGSTEQVRTLADYALERHFPPCSESDNPYLYLLDKTAERQADLIARWQAAGFIHGVMNTDNMAISGETIDYGPCAFIDAYDPKTVFSSIDRGGRYAFGNQPKIAGWNLARFAETLLPLIDEDEEAAVEKAQQIISGFMARFDARRLVHFRAKLGLKEEHEGDGALIDQLLEILLTEKADFTNAFRALTFKEVTEPALEQSTAFSEWKETWKARLAKENRSEEAVQMLMKQSNPAVIPRNHRVEQALHAAVEDGDYSVLYKLLDVLSDPYAHSKTQEAYTAPPPASFPPYQTYCGT</sequence>
<dbReference type="EC" id="2.7.7.108" evidence="8"/>
<comment type="catalytic activity">
    <reaction evidence="8">
        <text>L-threonyl-[protein] + ATP = 3-O-(5'-adenylyl)-L-threonyl-[protein] + diphosphate</text>
        <dbReference type="Rhea" id="RHEA:54292"/>
        <dbReference type="Rhea" id="RHEA-COMP:11060"/>
        <dbReference type="Rhea" id="RHEA-COMP:13847"/>
        <dbReference type="ChEBI" id="CHEBI:30013"/>
        <dbReference type="ChEBI" id="CHEBI:30616"/>
        <dbReference type="ChEBI" id="CHEBI:33019"/>
        <dbReference type="ChEBI" id="CHEBI:138113"/>
        <dbReference type="EC" id="2.7.7.108"/>
    </reaction>
</comment>
<comment type="similarity">
    <text evidence="1 8">Belongs to the SELO family.</text>
</comment>
<comment type="catalytic activity">
    <reaction evidence="8">
        <text>L-histidyl-[protein] + UTP = N(tele)-(5'-uridylyl)-L-histidyl-[protein] + diphosphate</text>
        <dbReference type="Rhea" id="RHEA:83891"/>
        <dbReference type="Rhea" id="RHEA-COMP:9745"/>
        <dbReference type="Rhea" id="RHEA-COMP:20239"/>
        <dbReference type="ChEBI" id="CHEBI:29979"/>
        <dbReference type="ChEBI" id="CHEBI:33019"/>
        <dbReference type="ChEBI" id="CHEBI:46398"/>
        <dbReference type="ChEBI" id="CHEBI:233474"/>
    </reaction>
</comment>
<feature type="active site" description="Proton acceptor" evidence="8">
    <location>
        <position position="255"/>
    </location>
</feature>
<feature type="binding site" evidence="8">
    <location>
        <position position="265"/>
    </location>
    <ligand>
        <name>ATP</name>
        <dbReference type="ChEBI" id="CHEBI:30616"/>
    </ligand>
</feature>
<evidence type="ECO:0000256" key="4">
    <source>
        <dbReference type="ARBA" id="ARBA00022723"/>
    </source>
</evidence>
<protein>
    <recommendedName>
        <fullName evidence="8">Protein nucleotidyltransferase YdiU</fullName>
        <ecNumber evidence="8">2.7.7.-</ecNumber>
    </recommendedName>
    <alternativeName>
        <fullName evidence="8">Protein adenylyltransferase YdiU</fullName>
        <ecNumber evidence="8">2.7.7.108</ecNumber>
    </alternativeName>
    <alternativeName>
        <fullName evidence="8">Protein uridylyltransferase YdiU</fullName>
        <ecNumber evidence="8">2.7.7.-</ecNumber>
    </alternativeName>
</protein>
<keyword evidence="8" id="KW-0464">Manganese</keyword>
<comment type="caution">
    <text evidence="9">The sequence shown here is derived from an EMBL/GenBank/DDBJ whole genome shotgun (WGS) entry which is preliminary data.</text>
</comment>
<keyword evidence="6 8" id="KW-0067">ATP-binding</keyword>
<dbReference type="GO" id="GO:0005524">
    <property type="term" value="F:ATP binding"/>
    <property type="evidence" value="ECO:0007669"/>
    <property type="project" value="UniProtKB-UniRule"/>
</dbReference>
<reference evidence="10" key="1">
    <citation type="submission" date="2016-10" db="EMBL/GenBank/DDBJ databases">
        <authorList>
            <person name="de Groot N.N."/>
        </authorList>
    </citation>
    <scope>NUCLEOTIDE SEQUENCE [LARGE SCALE GENOMIC DNA]</scope>
    <source>
        <strain evidence="10">10nlg</strain>
    </source>
</reference>
<evidence type="ECO:0000313" key="9">
    <source>
        <dbReference type="EMBL" id="SER93660.1"/>
    </source>
</evidence>
<keyword evidence="4 8" id="KW-0479">Metal-binding</keyword>
<comment type="catalytic activity">
    <reaction evidence="8">
        <text>L-tyrosyl-[protein] + ATP = O-(5'-adenylyl)-L-tyrosyl-[protein] + diphosphate</text>
        <dbReference type="Rhea" id="RHEA:54288"/>
        <dbReference type="Rhea" id="RHEA-COMP:10136"/>
        <dbReference type="Rhea" id="RHEA-COMP:13846"/>
        <dbReference type="ChEBI" id="CHEBI:30616"/>
        <dbReference type="ChEBI" id="CHEBI:33019"/>
        <dbReference type="ChEBI" id="CHEBI:46858"/>
        <dbReference type="ChEBI" id="CHEBI:83624"/>
        <dbReference type="EC" id="2.7.7.108"/>
    </reaction>
</comment>
<proteinExistence type="inferred from homology"/>
<feature type="binding site" evidence="8">
    <location>
        <position position="128"/>
    </location>
    <ligand>
        <name>ATP</name>
        <dbReference type="ChEBI" id="CHEBI:30616"/>
    </ligand>
</feature>
<dbReference type="STRING" id="1464123.SAMN05444126_10943"/>
<dbReference type="AlphaFoldDB" id="A0A1H9T8R9"/>
<feature type="binding site" evidence="8">
    <location>
        <position position="256"/>
    </location>
    <ligand>
        <name>Mg(2+)</name>
        <dbReference type="ChEBI" id="CHEBI:18420"/>
    </ligand>
</feature>
<feature type="binding site" evidence="8">
    <location>
        <position position="95"/>
    </location>
    <ligand>
        <name>ATP</name>
        <dbReference type="ChEBI" id="CHEBI:30616"/>
    </ligand>
</feature>
<evidence type="ECO:0000313" key="10">
    <source>
        <dbReference type="Proteomes" id="UP000199318"/>
    </source>
</evidence>
<accession>A0A1H9T8R9</accession>
<evidence type="ECO:0000256" key="6">
    <source>
        <dbReference type="ARBA" id="ARBA00022840"/>
    </source>
</evidence>
<comment type="function">
    <text evidence="8">Nucleotidyltransferase involved in the post-translational modification of proteins. It can catalyze the addition of adenosine monophosphate (AMP) or uridine monophosphate (UMP) to a protein, resulting in modifications known as AMPylation and UMPylation.</text>
</comment>
<comment type="catalytic activity">
    <reaction evidence="8">
        <text>L-tyrosyl-[protein] + UTP = O-(5'-uridylyl)-L-tyrosyl-[protein] + diphosphate</text>
        <dbReference type="Rhea" id="RHEA:83887"/>
        <dbReference type="Rhea" id="RHEA-COMP:10136"/>
        <dbReference type="Rhea" id="RHEA-COMP:20238"/>
        <dbReference type="ChEBI" id="CHEBI:33019"/>
        <dbReference type="ChEBI" id="CHEBI:46398"/>
        <dbReference type="ChEBI" id="CHEBI:46858"/>
        <dbReference type="ChEBI" id="CHEBI:90602"/>
    </reaction>
</comment>
<dbReference type="EMBL" id="FOGV01000009">
    <property type="protein sequence ID" value="SER93660.1"/>
    <property type="molecule type" value="Genomic_DNA"/>
</dbReference>
<feature type="binding site" evidence="8">
    <location>
        <position position="265"/>
    </location>
    <ligand>
        <name>Mg(2+)</name>
        <dbReference type="ChEBI" id="CHEBI:18420"/>
    </ligand>
</feature>
<gene>
    <name evidence="8" type="primary">ydiU</name>
    <name evidence="8" type="synonym">selO</name>
    <name evidence="9" type="ORF">SAMN05444126_10943</name>
</gene>
<dbReference type="GO" id="GO:0000287">
    <property type="term" value="F:magnesium ion binding"/>
    <property type="evidence" value="ECO:0007669"/>
    <property type="project" value="UniProtKB-UniRule"/>
</dbReference>
<comment type="catalytic activity">
    <reaction evidence="8">
        <text>L-seryl-[protein] + UTP = O-(5'-uridylyl)-L-seryl-[protein] + diphosphate</text>
        <dbReference type="Rhea" id="RHEA:64604"/>
        <dbReference type="Rhea" id="RHEA-COMP:9863"/>
        <dbReference type="Rhea" id="RHEA-COMP:16635"/>
        <dbReference type="ChEBI" id="CHEBI:29999"/>
        <dbReference type="ChEBI" id="CHEBI:33019"/>
        <dbReference type="ChEBI" id="CHEBI:46398"/>
        <dbReference type="ChEBI" id="CHEBI:156051"/>
    </reaction>
</comment>
<dbReference type="NCBIfam" id="NF000658">
    <property type="entry name" value="PRK00029.1"/>
    <property type="match status" value="1"/>
</dbReference>
<organism evidence="9 10">
    <name type="scientific">Salisediminibacterium halotolerans</name>
    <dbReference type="NCBI Taxonomy" id="517425"/>
    <lineage>
        <taxon>Bacteria</taxon>
        <taxon>Bacillati</taxon>
        <taxon>Bacillota</taxon>
        <taxon>Bacilli</taxon>
        <taxon>Bacillales</taxon>
        <taxon>Bacillaceae</taxon>
        <taxon>Salisediminibacterium</taxon>
    </lineage>
</organism>
<feature type="binding site" evidence="8">
    <location>
        <position position="186"/>
    </location>
    <ligand>
        <name>ATP</name>
        <dbReference type="ChEBI" id="CHEBI:30616"/>
    </ligand>
</feature>
<feature type="binding site" evidence="8">
    <location>
        <position position="96"/>
    </location>
    <ligand>
        <name>ATP</name>
        <dbReference type="ChEBI" id="CHEBI:30616"/>
    </ligand>
</feature>
<dbReference type="HAMAP" id="MF_00692">
    <property type="entry name" value="SelO"/>
    <property type="match status" value="1"/>
</dbReference>
<keyword evidence="7 8" id="KW-0460">Magnesium</keyword>
<comment type="cofactor">
    <cofactor evidence="8">
        <name>Mg(2+)</name>
        <dbReference type="ChEBI" id="CHEBI:18420"/>
    </cofactor>
    <cofactor evidence="8">
        <name>Mn(2+)</name>
        <dbReference type="ChEBI" id="CHEBI:29035"/>
    </cofactor>
</comment>
<dbReference type="OrthoDB" id="9773505at2"/>
<dbReference type="RefSeq" id="WP_093072654.1">
    <property type="nucleotide sequence ID" value="NZ_FOGV01000009.1"/>
</dbReference>
<dbReference type="Pfam" id="PF02696">
    <property type="entry name" value="SelO"/>
    <property type="match status" value="1"/>
</dbReference>
<feature type="binding site" evidence="8">
    <location>
        <position position="129"/>
    </location>
    <ligand>
        <name>ATP</name>
        <dbReference type="ChEBI" id="CHEBI:30616"/>
    </ligand>
</feature>
<feature type="binding site" evidence="8">
    <location>
        <position position="179"/>
    </location>
    <ligand>
        <name>ATP</name>
        <dbReference type="ChEBI" id="CHEBI:30616"/>
    </ligand>
</feature>
<dbReference type="InterPro" id="IPR003846">
    <property type="entry name" value="SelO"/>
</dbReference>
<dbReference type="PANTHER" id="PTHR32057">
    <property type="entry name" value="PROTEIN ADENYLYLTRANSFERASE SELO, MITOCHONDRIAL"/>
    <property type="match status" value="1"/>
</dbReference>
<dbReference type="GO" id="GO:0030145">
    <property type="term" value="F:manganese ion binding"/>
    <property type="evidence" value="ECO:0007669"/>
    <property type="project" value="UniProtKB-UniRule"/>
</dbReference>